<accession>A0ABP7SL21</accession>
<dbReference type="PRINTS" id="PR00080">
    <property type="entry name" value="SDRFAMILY"/>
</dbReference>
<sequence length="257" mass="26261">MDLGLKGKIALVTGGSKGIGRAVTARLLDEGASVVIASRSPGEPGALHVPADLTTVDGVEAVVAEAVSVYGGIDVLVNNVGGTSTELDTEGFAGITDARWQETFELNLFSAIRMTRAALPLLKVSKGNVVTVSSLSAHLPATSPADYSLAKAALRALTPALAEELAPAGIRVNTVTPGPTRTGFWEGPESVCGRLAAQHGLEEGVVRERMIGILGLRTGRLVEPEEVASVVAFLASPLAASVSGADYLVDGGVLKSV</sequence>
<comment type="caution">
    <text evidence="4">The sequence shown here is derived from an EMBL/GenBank/DDBJ whole genome shotgun (WGS) entry which is preliminary data.</text>
</comment>
<evidence type="ECO:0000256" key="2">
    <source>
        <dbReference type="ARBA" id="ARBA00023002"/>
    </source>
</evidence>
<dbReference type="InterPro" id="IPR057326">
    <property type="entry name" value="KR_dom"/>
</dbReference>
<dbReference type="InterPro" id="IPR036291">
    <property type="entry name" value="NAD(P)-bd_dom_sf"/>
</dbReference>
<dbReference type="CDD" id="cd05233">
    <property type="entry name" value="SDR_c"/>
    <property type="match status" value="1"/>
</dbReference>
<proteinExistence type="inferred from homology"/>
<keyword evidence="5" id="KW-1185">Reference proteome</keyword>
<dbReference type="PANTHER" id="PTHR42760">
    <property type="entry name" value="SHORT-CHAIN DEHYDROGENASES/REDUCTASES FAMILY MEMBER"/>
    <property type="match status" value="1"/>
</dbReference>
<evidence type="ECO:0000256" key="1">
    <source>
        <dbReference type="ARBA" id="ARBA00006484"/>
    </source>
</evidence>
<gene>
    <name evidence="4" type="ORF">GCM10022247_39510</name>
</gene>
<dbReference type="NCBIfam" id="NF005095">
    <property type="entry name" value="PRK06523.1"/>
    <property type="match status" value="1"/>
</dbReference>
<organism evidence="4 5">
    <name type="scientific">Allokutzneria multivorans</name>
    <dbReference type="NCBI Taxonomy" id="1142134"/>
    <lineage>
        <taxon>Bacteria</taxon>
        <taxon>Bacillati</taxon>
        <taxon>Actinomycetota</taxon>
        <taxon>Actinomycetes</taxon>
        <taxon>Pseudonocardiales</taxon>
        <taxon>Pseudonocardiaceae</taxon>
        <taxon>Allokutzneria</taxon>
    </lineage>
</organism>
<dbReference type="PRINTS" id="PR00081">
    <property type="entry name" value="GDHRDH"/>
</dbReference>
<dbReference type="SUPFAM" id="SSF51735">
    <property type="entry name" value="NAD(P)-binding Rossmann-fold domains"/>
    <property type="match status" value="1"/>
</dbReference>
<dbReference type="InterPro" id="IPR002347">
    <property type="entry name" value="SDR_fam"/>
</dbReference>
<evidence type="ECO:0000313" key="5">
    <source>
        <dbReference type="Proteomes" id="UP001501747"/>
    </source>
</evidence>
<dbReference type="EMBL" id="BAABAL010000016">
    <property type="protein sequence ID" value="GAA4012992.1"/>
    <property type="molecule type" value="Genomic_DNA"/>
</dbReference>
<protein>
    <submittedName>
        <fullName evidence="4">SDR family oxidoreductase</fullName>
    </submittedName>
</protein>
<evidence type="ECO:0000313" key="4">
    <source>
        <dbReference type="EMBL" id="GAA4012992.1"/>
    </source>
</evidence>
<dbReference type="RefSeq" id="WP_344876863.1">
    <property type="nucleotide sequence ID" value="NZ_BAABAL010000016.1"/>
</dbReference>
<dbReference type="Gene3D" id="3.40.50.720">
    <property type="entry name" value="NAD(P)-binding Rossmann-like Domain"/>
    <property type="match status" value="1"/>
</dbReference>
<comment type="similarity">
    <text evidence="1">Belongs to the short-chain dehydrogenases/reductases (SDR) family.</text>
</comment>
<name>A0ABP7SL21_9PSEU</name>
<evidence type="ECO:0000259" key="3">
    <source>
        <dbReference type="SMART" id="SM00822"/>
    </source>
</evidence>
<reference evidence="5" key="1">
    <citation type="journal article" date="2019" name="Int. J. Syst. Evol. Microbiol.">
        <title>The Global Catalogue of Microorganisms (GCM) 10K type strain sequencing project: providing services to taxonomists for standard genome sequencing and annotation.</title>
        <authorList>
            <consortium name="The Broad Institute Genomics Platform"/>
            <consortium name="The Broad Institute Genome Sequencing Center for Infectious Disease"/>
            <person name="Wu L."/>
            <person name="Ma J."/>
        </authorList>
    </citation>
    <scope>NUCLEOTIDE SEQUENCE [LARGE SCALE GENOMIC DNA]</scope>
    <source>
        <strain evidence="5">JCM 17342</strain>
    </source>
</reference>
<dbReference type="Pfam" id="PF13561">
    <property type="entry name" value="adh_short_C2"/>
    <property type="match status" value="1"/>
</dbReference>
<dbReference type="PANTHER" id="PTHR42760:SF133">
    <property type="entry name" value="3-OXOACYL-[ACYL-CARRIER-PROTEIN] REDUCTASE"/>
    <property type="match status" value="1"/>
</dbReference>
<keyword evidence="2" id="KW-0560">Oxidoreductase</keyword>
<feature type="domain" description="Ketoreductase" evidence="3">
    <location>
        <begin position="8"/>
        <end position="188"/>
    </location>
</feature>
<dbReference type="Proteomes" id="UP001501747">
    <property type="component" value="Unassembled WGS sequence"/>
</dbReference>
<dbReference type="SMART" id="SM00822">
    <property type="entry name" value="PKS_KR"/>
    <property type="match status" value="1"/>
</dbReference>